<dbReference type="RefSeq" id="XP_001276375.1">
    <property type="nucleotide sequence ID" value="XM_001276374.1"/>
</dbReference>
<dbReference type="InterPro" id="IPR053187">
    <property type="entry name" value="Notoamide_regulator"/>
</dbReference>
<dbReference type="GeneID" id="4708423"/>
<keyword evidence="1" id="KW-0539">Nucleus</keyword>
<dbReference type="OrthoDB" id="2593732at2759"/>
<dbReference type="eggNOG" id="ENOG502SP7J">
    <property type="taxonomic scope" value="Eukaryota"/>
</dbReference>
<dbReference type="HOGENOM" id="CLU_007003_8_0_1"/>
<proteinExistence type="predicted"/>
<dbReference type="PANTHER" id="PTHR47256">
    <property type="entry name" value="ZN(II)2CYS6 TRANSCRIPTION FACTOR (EUROFUNG)-RELATED"/>
    <property type="match status" value="1"/>
</dbReference>
<dbReference type="GO" id="GO:0003677">
    <property type="term" value="F:DNA binding"/>
    <property type="evidence" value="ECO:0007669"/>
    <property type="project" value="InterPro"/>
</dbReference>
<dbReference type="PANTHER" id="PTHR47256:SF5">
    <property type="entry name" value="ZN(II)2CYS6 TRANSCRIPTION FACTOR (EUROFUNG)"/>
    <property type="match status" value="1"/>
</dbReference>
<dbReference type="GO" id="GO:0006351">
    <property type="term" value="P:DNA-templated transcription"/>
    <property type="evidence" value="ECO:0007669"/>
    <property type="project" value="InterPro"/>
</dbReference>
<evidence type="ECO:0000256" key="1">
    <source>
        <dbReference type="ARBA" id="ARBA00023242"/>
    </source>
</evidence>
<gene>
    <name evidence="3" type="ORF">ACLA_003620</name>
</gene>
<sequence length="657" mass="73746">MALAPCTGCASLDRPDVTEDRMGDVAEVATNLILDSDDPNYHRDLLRDLLRAMRCVDEAHAQTLLGMIRAEASLHELRWFVDRTLKDMQAAGCDDDGDTREQLEEMQERVGIGSGEPAFRPKVMDLQYLCDVAPYKVPPKPWTTVTDDDALVSHLISLYFTWDYPFYAFVDCNAFVHHMSLGNVNSDLCSPFLVNAMLANACHYSQYSEAYAIPGDIKTKGSDFLAEAERLMPSYQLERGRSVRLASLQATLLLYERYSMSGDDGLGYTMLHRAIEMGESLGIINSEDLDLNKLQMSDEMRSSIKRTAWGLFQVDSVVHTNFRKPSRVSRVSVERIARNETRPTDEWAPYPTGKPGMPSFLSQYFDEACRLSFIARDLSRHLYQDPRPHVDQYQGKKELEGKLREWEGQLPESFDPANRPPAHILLLWFVPTALARPPPLTHSQSCRMRYHSTMISLARDGFGVHHFFSPDGHTRPSLPTSERLQARATEQSLASARQISALVQLHRDQYGIGRSHPFITYAIMIALFTMLDHPAFDILDRDFLSLTSAFSVIACRSQVGRNLFHIFRESVPARGQEARVLASPDVSEEIKELFGWPRAPTGTKNGTANANANAKGKWDGYVDGLDKLGATDGGHGYAASGVRDMLHKYENLSLGQA</sequence>
<dbReference type="CDD" id="cd12148">
    <property type="entry name" value="fungal_TF_MHR"/>
    <property type="match status" value="1"/>
</dbReference>
<accession>A1C5I1</accession>
<reference evidence="3 4" key="1">
    <citation type="journal article" date="2008" name="PLoS Genet.">
        <title>Genomic islands in the pathogenic filamentous fungus Aspergillus fumigatus.</title>
        <authorList>
            <person name="Fedorova N.D."/>
            <person name="Khaldi N."/>
            <person name="Joardar V.S."/>
            <person name="Maiti R."/>
            <person name="Amedeo P."/>
            <person name="Anderson M.J."/>
            <person name="Crabtree J."/>
            <person name="Silva J.C."/>
            <person name="Badger J.H."/>
            <person name="Albarraq A."/>
            <person name="Angiuoli S."/>
            <person name="Bussey H."/>
            <person name="Bowyer P."/>
            <person name="Cotty P.J."/>
            <person name="Dyer P.S."/>
            <person name="Egan A."/>
            <person name="Galens K."/>
            <person name="Fraser-Liggett C.M."/>
            <person name="Haas B.J."/>
            <person name="Inman J.M."/>
            <person name="Kent R."/>
            <person name="Lemieux S."/>
            <person name="Malavazi I."/>
            <person name="Orvis J."/>
            <person name="Roemer T."/>
            <person name="Ronning C.M."/>
            <person name="Sundaram J.P."/>
            <person name="Sutton G."/>
            <person name="Turner G."/>
            <person name="Venter J.C."/>
            <person name="White O.R."/>
            <person name="Whitty B.R."/>
            <person name="Youngman P."/>
            <person name="Wolfe K.H."/>
            <person name="Goldman G.H."/>
            <person name="Wortman J.R."/>
            <person name="Jiang B."/>
            <person name="Denning D.W."/>
            <person name="Nierman W.C."/>
        </authorList>
    </citation>
    <scope>NUCLEOTIDE SEQUENCE [LARGE SCALE GENOMIC DNA]</scope>
    <source>
        <strain evidence="4">ATCC 1007 / CBS 513.65 / DSM 816 / NCTC 3887 / NRRL 1</strain>
    </source>
</reference>
<evidence type="ECO:0000259" key="2">
    <source>
        <dbReference type="Pfam" id="PF04082"/>
    </source>
</evidence>
<organism evidence="3 4">
    <name type="scientific">Aspergillus clavatus (strain ATCC 1007 / CBS 513.65 / DSM 816 / NCTC 3887 / NRRL 1 / QM 1276 / 107)</name>
    <dbReference type="NCBI Taxonomy" id="344612"/>
    <lineage>
        <taxon>Eukaryota</taxon>
        <taxon>Fungi</taxon>
        <taxon>Dikarya</taxon>
        <taxon>Ascomycota</taxon>
        <taxon>Pezizomycotina</taxon>
        <taxon>Eurotiomycetes</taxon>
        <taxon>Eurotiomycetidae</taxon>
        <taxon>Eurotiales</taxon>
        <taxon>Aspergillaceae</taxon>
        <taxon>Aspergillus</taxon>
        <taxon>Aspergillus subgen. Fumigati</taxon>
    </lineage>
</organism>
<evidence type="ECO:0000313" key="4">
    <source>
        <dbReference type="Proteomes" id="UP000006701"/>
    </source>
</evidence>
<dbReference type="AlphaFoldDB" id="A1C5I1"/>
<name>A1C5I1_ASPCL</name>
<dbReference type="Pfam" id="PF04082">
    <property type="entry name" value="Fungal_trans"/>
    <property type="match status" value="1"/>
</dbReference>
<feature type="domain" description="Xylanolytic transcriptional activator regulatory" evidence="2">
    <location>
        <begin position="156"/>
        <end position="329"/>
    </location>
</feature>
<dbReference type="EMBL" id="DS027004">
    <property type="protein sequence ID" value="EAW14949.1"/>
    <property type="molecule type" value="Genomic_DNA"/>
</dbReference>
<keyword evidence="4" id="KW-1185">Reference proteome</keyword>
<evidence type="ECO:0000313" key="3">
    <source>
        <dbReference type="EMBL" id="EAW14949.1"/>
    </source>
</evidence>
<dbReference type="Proteomes" id="UP000006701">
    <property type="component" value="Unassembled WGS sequence"/>
</dbReference>
<protein>
    <recommendedName>
        <fullName evidence="2">Xylanolytic transcriptional activator regulatory domain-containing protein</fullName>
    </recommendedName>
</protein>
<dbReference type="KEGG" id="act:ACLA_003620"/>
<dbReference type="OMA" id="LANACYY"/>
<dbReference type="InterPro" id="IPR007219">
    <property type="entry name" value="XnlR_reg_dom"/>
</dbReference>
<dbReference type="GO" id="GO:0008270">
    <property type="term" value="F:zinc ion binding"/>
    <property type="evidence" value="ECO:0007669"/>
    <property type="project" value="InterPro"/>
</dbReference>
<dbReference type="VEuPathDB" id="FungiDB:ACLA_003620"/>